<keyword evidence="7" id="KW-0503">Monooxygenase</keyword>
<keyword evidence="5" id="KW-0560">Oxidoreductase</keyword>
<organism evidence="7 8">
    <name type="scientific">Cyanidiococcus yangmingshanensis</name>
    <dbReference type="NCBI Taxonomy" id="2690220"/>
    <lineage>
        <taxon>Eukaryota</taxon>
        <taxon>Rhodophyta</taxon>
        <taxon>Bangiophyceae</taxon>
        <taxon>Cyanidiales</taxon>
        <taxon>Cyanidiaceae</taxon>
        <taxon>Cyanidiococcus</taxon>
    </lineage>
</organism>
<evidence type="ECO:0000256" key="4">
    <source>
        <dbReference type="ARBA" id="ARBA00022857"/>
    </source>
</evidence>
<reference evidence="7 8" key="1">
    <citation type="journal article" date="2020" name="J. Phycol.">
        <title>Comparative genome analysis reveals Cyanidiococcus gen. nov., a new extremophilic red algal genus sister to Cyanidioschyzon (Cyanidioschyzonaceae, Rhodophyta).</title>
        <authorList>
            <person name="Liu S.-L."/>
            <person name="Chiang Y.-R."/>
            <person name="Yoon H.S."/>
            <person name="Fu H.-Y."/>
        </authorList>
    </citation>
    <scope>NUCLEOTIDE SEQUENCE [LARGE SCALE GENOMIC DNA]</scope>
    <source>
        <strain evidence="7 8">THAL066</strain>
    </source>
</reference>
<comment type="caution">
    <text evidence="7">The sequence shown here is derived from an EMBL/GenBank/DDBJ whole genome shotgun (WGS) entry which is preliminary data.</text>
</comment>
<evidence type="ECO:0000256" key="2">
    <source>
        <dbReference type="ARBA" id="ARBA00022630"/>
    </source>
</evidence>
<dbReference type="PRINTS" id="PR00370">
    <property type="entry name" value="FMOXYGENASE"/>
</dbReference>
<feature type="region of interest" description="Disordered" evidence="6">
    <location>
        <begin position="63"/>
        <end position="96"/>
    </location>
</feature>
<feature type="region of interest" description="Disordered" evidence="6">
    <location>
        <begin position="497"/>
        <end position="526"/>
    </location>
</feature>
<evidence type="ECO:0000313" key="8">
    <source>
        <dbReference type="Proteomes" id="UP000530660"/>
    </source>
</evidence>
<gene>
    <name evidence="7" type="primary">FMOGS-OX1</name>
    <name evidence="7" type="ORF">F1559_001403</name>
</gene>
<proteinExistence type="inferred from homology"/>
<evidence type="ECO:0000256" key="5">
    <source>
        <dbReference type="ARBA" id="ARBA00023002"/>
    </source>
</evidence>
<dbReference type="AlphaFoldDB" id="A0A7J7IDT9"/>
<dbReference type="GO" id="GO:0050661">
    <property type="term" value="F:NADP binding"/>
    <property type="evidence" value="ECO:0007669"/>
    <property type="project" value="InterPro"/>
</dbReference>
<dbReference type="OrthoDB" id="66881at2759"/>
<evidence type="ECO:0000256" key="1">
    <source>
        <dbReference type="ARBA" id="ARBA00009183"/>
    </source>
</evidence>
<name>A0A7J7IDT9_9RHOD</name>
<dbReference type="Gene3D" id="3.50.50.60">
    <property type="entry name" value="FAD/NAD(P)-binding domain"/>
    <property type="match status" value="2"/>
</dbReference>
<dbReference type="GO" id="GO:0004499">
    <property type="term" value="F:N,N-dimethylaniline monooxygenase activity"/>
    <property type="evidence" value="ECO:0007669"/>
    <property type="project" value="InterPro"/>
</dbReference>
<sequence>MTLKEGASIAVIGAGAAGLVTLRVLRDAGYHVIVFEGGNAVGGTWVYEDILAEPDLARVARPSGSCTGLERPTECPVERSMSPPAPSLTPTAGTEPAPLVQSSIYANLRTNLPKQVMQFSDFPFPDQLPSFMDHWAVQRYLVDYAETHHLIRHVRFGTRVQAVEPLSADVWSRYRVTFATASNGGPHSLEFDAVCVCNGHYTTPQIPAEPFVESEKSAEYIPGLTDGTFSPGVVRHSHYYREPTRYQGLRVLCLGSGPSGVDISIDIAQHARTPVYLSGRAVKEMPPDSQAGRYGVVQVPSLRAVIGPRSVLLADGTVLRELDVIMLCTGYRYVFPFLTSQSGVLITHQGRVVEPLYHHLIPVFKWTLPLIGIPFSVAPFPLFEYQAHYIAAVFQGRVKLPGVDAMLAAIAEEKRVQQGFGQQPRHLHRLGDRQWAYNRQLADAAGIKGPSLAIQSVYNDTGTFRKLDPKQYRFREYRVFGDGPEDWEVQIRLSPSMNAPDDGLRAAPSRTITRTGEEAEEYSTGL</sequence>
<evidence type="ECO:0000256" key="3">
    <source>
        <dbReference type="ARBA" id="ARBA00022827"/>
    </source>
</evidence>
<dbReference type="InterPro" id="IPR050346">
    <property type="entry name" value="FMO-like"/>
</dbReference>
<dbReference type="SUPFAM" id="SSF51905">
    <property type="entry name" value="FAD/NAD(P)-binding domain"/>
    <property type="match status" value="2"/>
</dbReference>
<comment type="similarity">
    <text evidence="1">Belongs to the FMO family.</text>
</comment>
<dbReference type="EMBL" id="VWRR01000017">
    <property type="protein sequence ID" value="KAF6000849.1"/>
    <property type="molecule type" value="Genomic_DNA"/>
</dbReference>
<dbReference type="InterPro" id="IPR036188">
    <property type="entry name" value="FAD/NAD-bd_sf"/>
</dbReference>
<dbReference type="PANTHER" id="PTHR23023">
    <property type="entry name" value="DIMETHYLANILINE MONOOXYGENASE"/>
    <property type="match status" value="1"/>
</dbReference>
<protein>
    <submittedName>
        <fullName evidence="7">Monooxygenase</fullName>
    </submittedName>
</protein>
<dbReference type="Pfam" id="PF00743">
    <property type="entry name" value="FMO-like"/>
    <property type="match status" value="2"/>
</dbReference>
<dbReference type="Pfam" id="PF13450">
    <property type="entry name" value="NAD_binding_8"/>
    <property type="match status" value="1"/>
</dbReference>
<evidence type="ECO:0000313" key="7">
    <source>
        <dbReference type="EMBL" id="KAF6000849.1"/>
    </source>
</evidence>
<accession>A0A7J7IDT9</accession>
<keyword evidence="3" id="KW-0274">FAD</keyword>
<dbReference type="InterPro" id="IPR000960">
    <property type="entry name" value="Flavin_mOase"/>
</dbReference>
<dbReference type="Proteomes" id="UP000530660">
    <property type="component" value="Unassembled WGS sequence"/>
</dbReference>
<keyword evidence="8" id="KW-1185">Reference proteome</keyword>
<keyword evidence="4" id="KW-0521">NADP</keyword>
<evidence type="ECO:0000256" key="6">
    <source>
        <dbReference type="SAM" id="MobiDB-lite"/>
    </source>
</evidence>
<dbReference type="InterPro" id="IPR020946">
    <property type="entry name" value="Flavin_mOase-like"/>
</dbReference>
<dbReference type="GO" id="GO:0050660">
    <property type="term" value="F:flavin adenine dinucleotide binding"/>
    <property type="evidence" value="ECO:0007669"/>
    <property type="project" value="InterPro"/>
</dbReference>
<keyword evidence="2" id="KW-0285">Flavoprotein</keyword>